<dbReference type="OrthoDB" id="311486at2759"/>
<evidence type="ECO:0000256" key="4">
    <source>
        <dbReference type="ARBA" id="ARBA00023242"/>
    </source>
</evidence>
<dbReference type="AlphaFoldDB" id="A0A1R2CLT2"/>
<comment type="subcellular location">
    <subcellularLocation>
        <location evidence="1">Nucleus</location>
    </subcellularLocation>
</comment>
<feature type="compositionally biased region" description="Basic and acidic residues" evidence="5">
    <location>
        <begin position="211"/>
        <end position="220"/>
    </location>
</feature>
<dbReference type="Proteomes" id="UP000187209">
    <property type="component" value="Unassembled WGS sequence"/>
</dbReference>
<dbReference type="Gene3D" id="3.30.110.20">
    <property type="entry name" value="Alba-like domain"/>
    <property type="match status" value="1"/>
</dbReference>
<evidence type="ECO:0000313" key="8">
    <source>
        <dbReference type="Proteomes" id="UP000187209"/>
    </source>
</evidence>
<dbReference type="InterPro" id="IPR002775">
    <property type="entry name" value="DNA/RNA-bd_Alba-like"/>
</dbReference>
<feature type="compositionally biased region" description="Basic residues" evidence="5">
    <location>
        <begin position="128"/>
        <end position="146"/>
    </location>
</feature>
<dbReference type="GO" id="GO:0005634">
    <property type="term" value="C:nucleus"/>
    <property type="evidence" value="ECO:0007669"/>
    <property type="project" value="UniProtKB-SubCell"/>
</dbReference>
<name>A0A1R2CLT2_9CILI</name>
<gene>
    <name evidence="7" type="ORF">SteCoe_7767</name>
</gene>
<dbReference type="InterPro" id="IPR036882">
    <property type="entry name" value="Alba-like_dom_sf"/>
</dbReference>
<sequence>MSGLEVAVSRTQTLAFKVVKAAELLETHQEVYITAINSAISSAIYLVELLKHRVKGLHQDNKFERVENTNKTRIVIKLSLKELSSSSNGYQKPIPESDVQEKSLTELKKLPWEGAEKREDGGAETRGRGRGRYRGRGRGRGGRRPGRGGAPRTEEPKDETSKVEVETKVEDKKPEDSGNREFRGRGERRFTRRGRRGRQDRGGYVSMPTPGDDRENDSGQRRFRGPRRGFRRPRGGERRPPRTAPIS</sequence>
<evidence type="ECO:0000256" key="2">
    <source>
        <dbReference type="ARBA" id="ARBA00008018"/>
    </source>
</evidence>
<feature type="compositionally biased region" description="Basic and acidic residues" evidence="5">
    <location>
        <begin position="99"/>
        <end position="127"/>
    </location>
</feature>
<reference evidence="7 8" key="1">
    <citation type="submission" date="2016-11" db="EMBL/GenBank/DDBJ databases">
        <title>The macronuclear genome of Stentor coeruleus: a giant cell with tiny introns.</title>
        <authorList>
            <person name="Slabodnick M."/>
            <person name="Ruby J.G."/>
            <person name="Reiff S.B."/>
            <person name="Swart E.C."/>
            <person name="Gosai S."/>
            <person name="Prabakaran S."/>
            <person name="Witkowska E."/>
            <person name="Larue G.E."/>
            <person name="Fisher S."/>
            <person name="Freeman R.M."/>
            <person name="Gunawardena J."/>
            <person name="Chu W."/>
            <person name="Stover N.A."/>
            <person name="Gregory B.D."/>
            <person name="Nowacki M."/>
            <person name="Derisi J."/>
            <person name="Roy S.W."/>
            <person name="Marshall W.F."/>
            <person name="Sood P."/>
        </authorList>
    </citation>
    <scope>NUCLEOTIDE SEQUENCE [LARGE SCALE GENOMIC DNA]</scope>
    <source>
        <strain evidence="7">WM001</strain>
    </source>
</reference>
<dbReference type="EMBL" id="MPUH01000113">
    <property type="protein sequence ID" value="OMJ89979.1"/>
    <property type="molecule type" value="Genomic_DNA"/>
</dbReference>
<organism evidence="7 8">
    <name type="scientific">Stentor coeruleus</name>
    <dbReference type="NCBI Taxonomy" id="5963"/>
    <lineage>
        <taxon>Eukaryota</taxon>
        <taxon>Sar</taxon>
        <taxon>Alveolata</taxon>
        <taxon>Ciliophora</taxon>
        <taxon>Postciliodesmatophora</taxon>
        <taxon>Heterotrichea</taxon>
        <taxon>Heterotrichida</taxon>
        <taxon>Stentoridae</taxon>
        <taxon>Stentor</taxon>
    </lineage>
</organism>
<keyword evidence="8" id="KW-1185">Reference proteome</keyword>
<feature type="domain" description="DNA/RNA-binding protein Alba-like" evidence="6">
    <location>
        <begin position="6"/>
        <end position="63"/>
    </location>
</feature>
<evidence type="ECO:0000256" key="1">
    <source>
        <dbReference type="ARBA" id="ARBA00004123"/>
    </source>
</evidence>
<dbReference type="Pfam" id="PF01918">
    <property type="entry name" value="Alba"/>
    <property type="match status" value="1"/>
</dbReference>
<dbReference type="GO" id="GO:0003723">
    <property type="term" value="F:RNA binding"/>
    <property type="evidence" value="ECO:0007669"/>
    <property type="project" value="UniProtKB-KW"/>
</dbReference>
<evidence type="ECO:0000256" key="5">
    <source>
        <dbReference type="SAM" id="MobiDB-lite"/>
    </source>
</evidence>
<evidence type="ECO:0000259" key="6">
    <source>
        <dbReference type="Pfam" id="PF01918"/>
    </source>
</evidence>
<feature type="region of interest" description="Disordered" evidence="5">
    <location>
        <begin position="85"/>
        <end position="247"/>
    </location>
</feature>
<keyword evidence="3" id="KW-0694">RNA-binding</keyword>
<dbReference type="PANTHER" id="PTHR13516">
    <property type="entry name" value="RIBONUCLEASE P SUBUNIT P25"/>
    <property type="match status" value="1"/>
</dbReference>
<dbReference type="InterPro" id="IPR051958">
    <property type="entry name" value="Alba-like_NAB"/>
</dbReference>
<comment type="similarity">
    <text evidence="2">Belongs to the histone-like Alba family.</text>
</comment>
<comment type="caution">
    <text evidence="7">The sequence shown here is derived from an EMBL/GenBank/DDBJ whole genome shotgun (WGS) entry which is preliminary data.</text>
</comment>
<feature type="compositionally biased region" description="Basic residues" evidence="5">
    <location>
        <begin position="221"/>
        <end position="233"/>
    </location>
</feature>
<proteinExistence type="inferred from homology"/>
<dbReference type="SUPFAM" id="SSF82704">
    <property type="entry name" value="AlbA-like"/>
    <property type="match status" value="1"/>
</dbReference>
<dbReference type="PANTHER" id="PTHR13516:SF4">
    <property type="entry name" value="FI09323P"/>
    <property type="match status" value="1"/>
</dbReference>
<evidence type="ECO:0000313" key="7">
    <source>
        <dbReference type="EMBL" id="OMJ89979.1"/>
    </source>
</evidence>
<keyword evidence="4" id="KW-0539">Nucleus</keyword>
<feature type="compositionally biased region" description="Basic and acidic residues" evidence="5">
    <location>
        <begin position="152"/>
        <end position="189"/>
    </location>
</feature>
<evidence type="ECO:0000256" key="3">
    <source>
        <dbReference type="ARBA" id="ARBA00022884"/>
    </source>
</evidence>
<protein>
    <recommendedName>
        <fullName evidence="6">DNA/RNA-binding protein Alba-like domain-containing protein</fullName>
    </recommendedName>
</protein>
<accession>A0A1R2CLT2</accession>